<sequence length="374" mass="40552">MSLPSLNPEKTASGIIVDPSTLERVIPQSKRKDGTVRKEQKVRPGFTPQEDVGRFRSTRQAQEDARSSSRPTIPGSNKPKSQSASNSENNPFASELREKTKAQLKNEKRREKKREKVSVNWDEDDDDEDGEGELDQAFKDVDQQRNNSVAGEGKGAEQSFPPFEGSGGVPNESIIDELKDKPESVGKTAAIEPTPPVAATPPTPESSSTPPPSSTNKKPSILNDRKDELSSSSQPHPIQGGRKGPLGLAHPPPIEEPKPSPPSRADGNDWRTVKKPQGNRKNNNNDSKPSGQQGKSNGKPNQNKGNKQQNQQRSKPEDKPAPASPAPRERKEVKVRQGGANDISSLASRVRNLVVANTVGNTPKEKKETPTPAA</sequence>
<feature type="compositionally biased region" description="Polar residues" evidence="1">
    <location>
        <begin position="279"/>
        <end position="290"/>
    </location>
</feature>
<feature type="compositionally biased region" description="Acidic residues" evidence="1">
    <location>
        <begin position="121"/>
        <end position="134"/>
    </location>
</feature>
<gene>
    <name evidence="3" type="ORF">IL334_005207</name>
</gene>
<organism evidence="3 4">
    <name type="scientific">Kwoniella shivajii</name>
    <dbReference type="NCBI Taxonomy" id="564305"/>
    <lineage>
        <taxon>Eukaryota</taxon>
        <taxon>Fungi</taxon>
        <taxon>Dikarya</taxon>
        <taxon>Basidiomycota</taxon>
        <taxon>Agaricomycotina</taxon>
        <taxon>Tremellomycetes</taxon>
        <taxon>Tremellales</taxon>
        <taxon>Cryptococcaceae</taxon>
        <taxon>Kwoniella</taxon>
    </lineage>
</organism>
<evidence type="ECO:0000259" key="2">
    <source>
        <dbReference type="SMART" id="SM01273"/>
    </source>
</evidence>
<evidence type="ECO:0000256" key="1">
    <source>
        <dbReference type="SAM" id="MobiDB-lite"/>
    </source>
</evidence>
<feature type="compositionally biased region" description="Pro residues" evidence="1">
    <location>
        <begin position="193"/>
        <end position="213"/>
    </location>
</feature>
<dbReference type="PANTHER" id="PTHR22959">
    <property type="entry name" value="PYM PROTEIN"/>
    <property type="match status" value="1"/>
</dbReference>
<reference evidence="3 4" key="1">
    <citation type="submission" date="2024-01" db="EMBL/GenBank/DDBJ databases">
        <title>Comparative genomics of Cryptococcus and Kwoniella reveals pathogenesis evolution and contrasting modes of karyotype evolution via chromosome fusion or intercentromeric recombination.</title>
        <authorList>
            <person name="Coelho M.A."/>
            <person name="David-Palma M."/>
            <person name="Shea T."/>
            <person name="Bowers K."/>
            <person name="McGinley-Smith S."/>
            <person name="Mohammad A.W."/>
            <person name="Gnirke A."/>
            <person name="Yurkov A.M."/>
            <person name="Nowrousian M."/>
            <person name="Sun S."/>
            <person name="Cuomo C.A."/>
            <person name="Heitman J."/>
        </authorList>
    </citation>
    <scope>NUCLEOTIDE SEQUENCE [LARGE SCALE GENOMIC DNA]</scope>
    <source>
        <strain evidence="3">CBS 11374</strain>
    </source>
</reference>
<feature type="region of interest" description="Disordered" evidence="1">
    <location>
        <begin position="1"/>
        <end position="347"/>
    </location>
</feature>
<feature type="compositionally biased region" description="Polar residues" evidence="1">
    <location>
        <begin position="1"/>
        <end position="10"/>
    </location>
</feature>
<feature type="compositionally biased region" description="Low complexity" evidence="1">
    <location>
        <begin position="291"/>
        <end position="312"/>
    </location>
</feature>
<dbReference type="PANTHER" id="PTHR22959:SF0">
    <property type="entry name" value="PARTNER OF Y14 AND MAGO"/>
    <property type="match status" value="1"/>
</dbReference>
<keyword evidence="4" id="KW-1185">Reference proteome</keyword>
<accession>A0ABZ1D2H9</accession>
<evidence type="ECO:0000313" key="4">
    <source>
        <dbReference type="Proteomes" id="UP001329825"/>
    </source>
</evidence>
<dbReference type="EMBL" id="CP141887">
    <property type="protein sequence ID" value="WRT68231.1"/>
    <property type="molecule type" value="Genomic_DNA"/>
</dbReference>
<dbReference type="InterPro" id="IPR039333">
    <property type="entry name" value="PYM1"/>
</dbReference>
<feature type="region of interest" description="Disordered" evidence="1">
    <location>
        <begin position="355"/>
        <end position="374"/>
    </location>
</feature>
<dbReference type="Proteomes" id="UP001329825">
    <property type="component" value="Chromosome 7"/>
</dbReference>
<feature type="domain" description="WIBG Mago-binding" evidence="2">
    <location>
        <begin position="22"/>
        <end position="48"/>
    </location>
</feature>
<dbReference type="Pfam" id="PF09282">
    <property type="entry name" value="Mago-bind"/>
    <property type="match status" value="1"/>
</dbReference>
<feature type="compositionally biased region" description="Polar residues" evidence="1">
    <location>
        <begin position="68"/>
        <end position="92"/>
    </location>
</feature>
<feature type="compositionally biased region" description="Basic and acidic residues" evidence="1">
    <location>
        <begin position="363"/>
        <end position="374"/>
    </location>
</feature>
<dbReference type="SUPFAM" id="SSF101931">
    <property type="entry name" value="Pym (Within the bgcn gene intron protein, WIBG), N-terminal domain"/>
    <property type="match status" value="1"/>
</dbReference>
<name>A0ABZ1D2H9_9TREE</name>
<dbReference type="InterPro" id="IPR036348">
    <property type="entry name" value="WIBG_N_sf"/>
</dbReference>
<feature type="compositionally biased region" description="Basic and acidic residues" evidence="1">
    <location>
        <begin position="95"/>
        <end position="117"/>
    </location>
</feature>
<dbReference type="GeneID" id="87957338"/>
<protein>
    <recommendedName>
        <fullName evidence="2">WIBG Mago-binding domain-containing protein</fullName>
    </recommendedName>
</protein>
<proteinExistence type="predicted"/>
<dbReference type="RefSeq" id="XP_062792971.1">
    <property type="nucleotide sequence ID" value="XM_062936920.1"/>
</dbReference>
<feature type="compositionally biased region" description="Basic and acidic residues" evidence="1">
    <location>
        <begin position="30"/>
        <end position="42"/>
    </location>
</feature>
<dbReference type="InterPro" id="IPR015362">
    <property type="entry name" value="WIBG_mago-bd"/>
</dbReference>
<dbReference type="SMART" id="SM01273">
    <property type="entry name" value="Mago-bind"/>
    <property type="match status" value="1"/>
</dbReference>
<evidence type="ECO:0000313" key="3">
    <source>
        <dbReference type="EMBL" id="WRT68231.1"/>
    </source>
</evidence>